<feature type="domain" description="PX" evidence="3">
    <location>
        <begin position="150"/>
        <end position="258"/>
    </location>
</feature>
<evidence type="ECO:0000256" key="1">
    <source>
        <dbReference type="SAM" id="MobiDB-lite"/>
    </source>
</evidence>
<name>A0A9P1I3H3_9PELO</name>
<dbReference type="FunFam" id="2.30.42.10:FF:000061">
    <property type="entry name" value="sorting nexin-27 isoform X2"/>
    <property type="match status" value="1"/>
</dbReference>
<proteinExistence type="predicted"/>
<feature type="domain" description="PDZ" evidence="2">
    <location>
        <begin position="32"/>
        <end position="125"/>
    </location>
</feature>
<evidence type="ECO:0000313" key="5">
    <source>
        <dbReference type="Proteomes" id="UP001152747"/>
    </source>
</evidence>
<dbReference type="InterPro" id="IPR036871">
    <property type="entry name" value="PX_dom_sf"/>
</dbReference>
<organism evidence="4 5">
    <name type="scientific">Caenorhabditis angaria</name>
    <dbReference type="NCBI Taxonomy" id="860376"/>
    <lineage>
        <taxon>Eukaryota</taxon>
        <taxon>Metazoa</taxon>
        <taxon>Ecdysozoa</taxon>
        <taxon>Nematoda</taxon>
        <taxon>Chromadorea</taxon>
        <taxon>Rhabditida</taxon>
        <taxon>Rhabditina</taxon>
        <taxon>Rhabditomorpha</taxon>
        <taxon>Rhabditoidea</taxon>
        <taxon>Rhabditidae</taxon>
        <taxon>Peloderinae</taxon>
        <taxon>Caenorhabditis</taxon>
    </lineage>
</organism>
<dbReference type="OrthoDB" id="10036828at2759"/>
<dbReference type="InterPro" id="IPR036034">
    <property type="entry name" value="PDZ_sf"/>
</dbReference>
<dbReference type="GO" id="GO:0032456">
    <property type="term" value="P:endocytic recycling"/>
    <property type="evidence" value="ECO:0007669"/>
    <property type="project" value="TreeGrafter"/>
</dbReference>
<gene>
    <name evidence="4" type="ORF">CAMP_LOCUS47</name>
</gene>
<dbReference type="Proteomes" id="UP001152747">
    <property type="component" value="Unassembled WGS sequence"/>
</dbReference>
<dbReference type="InterPro" id="IPR037833">
    <property type="entry name" value="SNX27_PX"/>
</dbReference>
<dbReference type="CDD" id="cd06886">
    <property type="entry name" value="PX_SNX27"/>
    <property type="match status" value="1"/>
</dbReference>
<dbReference type="GO" id="GO:0005769">
    <property type="term" value="C:early endosome"/>
    <property type="evidence" value="ECO:0007669"/>
    <property type="project" value="TreeGrafter"/>
</dbReference>
<feature type="region of interest" description="Disordered" evidence="1">
    <location>
        <begin position="1"/>
        <end position="29"/>
    </location>
</feature>
<dbReference type="SUPFAM" id="SSF50156">
    <property type="entry name" value="PDZ domain-like"/>
    <property type="match status" value="1"/>
</dbReference>
<sequence length="497" mass="56846">MMQGYDYDSDDSQPTSSTNSNSSPLFNPRPHIVKIVKSNTGFGFNVKGQVSEGGQLRSVNGELYAPLQHVSAVLIRGAADTAGLRKGDRILQVNGANVEGATHRKVVELIKNGGDELTMIVISVNDNEIDRYDYGEESSISYTNDYSESRSLPISVPSYHTINDGIERFVVFNIHMAGRQLGSRRYSEFVEMHQMLKKHFYDFSFPHLPGKWPFKLSEQQLDARRRGLEQYLEKICSVRVIAESDIVQHFLMECDPMCEVEIRILLPDNTPMSIRTRKSVSISMFYSLVQRKLHMSREASAACAIYELLDSNFERKVMDSECAHDLYTHNYSSASSSCLILRKFIFDIEKRATINGKLITTRKNYQLKAMQNEENMDELLEMARGLEGYNQITFPESLCVLKKSKKNVVMVIRYKNLLLRSNDENSADLEIDWSKMLEFRVSEEGNSFLFEYSREEIDKKPKLIQLETPFAENMAECFAEIQYERKKKENAAASSSS</sequence>
<dbReference type="SUPFAM" id="SSF64268">
    <property type="entry name" value="PX domain"/>
    <property type="match status" value="1"/>
</dbReference>
<dbReference type="AlphaFoldDB" id="A0A9P1I3H3"/>
<dbReference type="Gene3D" id="2.30.42.10">
    <property type="match status" value="1"/>
</dbReference>
<dbReference type="GO" id="GO:0006886">
    <property type="term" value="P:intracellular protein transport"/>
    <property type="evidence" value="ECO:0007669"/>
    <property type="project" value="TreeGrafter"/>
</dbReference>
<dbReference type="CDD" id="cd23070">
    <property type="entry name" value="PDZ_SNX27-like"/>
    <property type="match status" value="1"/>
</dbReference>
<dbReference type="EMBL" id="CANHGI010000001">
    <property type="protein sequence ID" value="CAI5437410.1"/>
    <property type="molecule type" value="Genomic_DNA"/>
</dbReference>
<evidence type="ECO:0008006" key="6">
    <source>
        <dbReference type="Google" id="ProtNLM"/>
    </source>
</evidence>
<evidence type="ECO:0000259" key="2">
    <source>
        <dbReference type="PROSITE" id="PS50106"/>
    </source>
</evidence>
<dbReference type="PROSITE" id="PS50106">
    <property type="entry name" value="PDZ"/>
    <property type="match status" value="1"/>
</dbReference>
<evidence type="ECO:0000313" key="4">
    <source>
        <dbReference type="EMBL" id="CAI5437410.1"/>
    </source>
</evidence>
<dbReference type="Gene3D" id="3.10.20.90">
    <property type="entry name" value="Phosphatidylinositol 3-kinase Catalytic Subunit, Chain A, domain 1"/>
    <property type="match status" value="1"/>
</dbReference>
<dbReference type="PANTHER" id="PTHR12431">
    <property type="entry name" value="SORTING NEXIN 17 AND 27"/>
    <property type="match status" value="1"/>
</dbReference>
<dbReference type="PROSITE" id="PS50195">
    <property type="entry name" value="PX"/>
    <property type="match status" value="1"/>
</dbReference>
<protein>
    <recommendedName>
        <fullName evidence="6">Sorting nexin-27</fullName>
    </recommendedName>
</protein>
<comment type="caution">
    <text evidence="4">The sequence shown here is derived from an EMBL/GenBank/DDBJ whole genome shotgun (WGS) entry which is preliminary data.</text>
</comment>
<dbReference type="PANTHER" id="PTHR12431:SF19">
    <property type="entry name" value="SORTING NEXIN-27"/>
    <property type="match status" value="1"/>
</dbReference>
<dbReference type="SMART" id="SM00228">
    <property type="entry name" value="PDZ"/>
    <property type="match status" value="1"/>
</dbReference>
<keyword evidence="5" id="KW-1185">Reference proteome</keyword>
<dbReference type="SMART" id="SM00312">
    <property type="entry name" value="PX"/>
    <property type="match status" value="1"/>
</dbReference>
<dbReference type="Pfam" id="PF00595">
    <property type="entry name" value="PDZ"/>
    <property type="match status" value="1"/>
</dbReference>
<dbReference type="FunFam" id="3.30.1520.10:FF:000003">
    <property type="entry name" value="sorting nexin-27 isoform X2"/>
    <property type="match status" value="1"/>
</dbReference>
<accession>A0A9P1I3H3</accession>
<dbReference type="GO" id="GO:0032266">
    <property type="term" value="F:phosphatidylinositol-3-phosphate binding"/>
    <property type="evidence" value="ECO:0007669"/>
    <property type="project" value="InterPro"/>
</dbReference>
<dbReference type="InterPro" id="IPR001683">
    <property type="entry name" value="PX_dom"/>
</dbReference>
<feature type="compositionally biased region" description="Low complexity" evidence="1">
    <location>
        <begin position="12"/>
        <end position="24"/>
    </location>
</feature>
<reference evidence="4" key="1">
    <citation type="submission" date="2022-11" db="EMBL/GenBank/DDBJ databases">
        <authorList>
            <person name="Kikuchi T."/>
        </authorList>
    </citation>
    <scope>NUCLEOTIDE SEQUENCE</scope>
    <source>
        <strain evidence="4">PS1010</strain>
    </source>
</reference>
<dbReference type="InterPro" id="IPR001478">
    <property type="entry name" value="PDZ"/>
</dbReference>
<evidence type="ECO:0000259" key="3">
    <source>
        <dbReference type="PROSITE" id="PS50195"/>
    </source>
</evidence>
<dbReference type="Gene3D" id="3.30.1520.10">
    <property type="entry name" value="Phox-like domain"/>
    <property type="match status" value="1"/>
</dbReference>
<dbReference type="Pfam" id="PF00787">
    <property type="entry name" value="PX"/>
    <property type="match status" value="1"/>
</dbReference>